<sequence>MGSNITGGQLVSLTFHSYPKADTKVDTRGLSSGEQMFRYNRGQTRVGTAVIVGINDLFNNDNSRCLKESITFTSPQ</sequence>
<dbReference type="EMBL" id="JAIQCV010000007">
    <property type="protein sequence ID" value="KAH1082454.1"/>
    <property type="molecule type" value="Genomic_DNA"/>
</dbReference>
<dbReference type="AlphaFoldDB" id="A0A9D3VHA9"/>
<organism evidence="1 2">
    <name type="scientific">Gossypium stocksii</name>
    <dbReference type="NCBI Taxonomy" id="47602"/>
    <lineage>
        <taxon>Eukaryota</taxon>
        <taxon>Viridiplantae</taxon>
        <taxon>Streptophyta</taxon>
        <taxon>Embryophyta</taxon>
        <taxon>Tracheophyta</taxon>
        <taxon>Spermatophyta</taxon>
        <taxon>Magnoliopsida</taxon>
        <taxon>eudicotyledons</taxon>
        <taxon>Gunneridae</taxon>
        <taxon>Pentapetalae</taxon>
        <taxon>rosids</taxon>
        <taxon>malvids</taxon>
        <taxon>Malvales</taxon>
        <taxon>Malvaceae</taxon>
        <taxon>Malvoideae</taxon>
        <taxon>Gossypium</taxon>
    </lineage>
</organism>
<protein>
    <submittedName>
        <fullName evidence="1">Uncharacterized protein</fullName>
    </submittedName>
</protein>
<accession>A0A9D3VHA9</accession>
<comment type="caution">
    <text evidence="1">The sequence shown here is derived from an EMBL/GenBank/DDBJ whole genome shotgun (WGS) entry which is preliminary data.</text>
</comment>
<reference evidence="1 2" key="1">
    <citation type="journal article" date="2021" name="Plant Biotechnol. J.">
        <title>Multi-omics assisted identification of the key and species-specific regulatory components of drought-tolerant mechanisms in Gossypium stocksii.</title>
        <authorList>
            <person name="Yu D."/>
            <person name="Ke L."/>
            <person name="Zhang D."/>
            <person name="Wu Y."/>
            <person name="Sun Y."/>
            <person name="Mei J."/>
            <person name="Sun J."/>
            <person name="Sun Y."/>
        </authorList>
    </citation>
    <scope>NUCLEOTIDE SEQUENCE [LARGE SCALE GENOMIC DNA]</scope>
    <source>
        <strain evidence="2">cv. E1</strain>
        <tissue evidence="1">Leaf</tissue>
    </source>
</reference>
<gene>
    <name evidence="1" type="ORF">J1N35_022215</name>
</gene>
<dbReference type="Proteomes" id="UP000828251">
    <property type="component" value="Unassembled WGS sequence"/>
</dbReference>
<proteinExistence type="predicted"/>
<keyword evidence="2" id="KW-1185">Reference proteome</keyword>
<name>A0A9D3VHA9_9ROSI</name>
<evidence type="ECO:0000313" key="1">
    <source>
        <dbReference type="EMBL" id="KAH1082454.1"/>
    </source>
</evidence>
<evidence type="ECO:0000313" key="2">
    <source>
        <dbReference type="Proteomes" id="UP000828251"/>
    </source>
</evidence>